<keyword evidence="11 14" id="KW-0234">DNA repair</keyword>
<sequence>MVNQRAKDTYLSPQARVAGEKEEAEEYGPTGFGDIGKYIVNKERKLLNADITLRNTAIAAAKEQGKEVPQLFKDCVVYVNGYTRPSANELRRMIVIHGGVYLTNLHLSGKTGVTHIVASNLTKKKKLEFQSYKVVTPDWVVDSVKESKVQDWAKYRLIVDTGNKNVLGLFKAKMATESFQELLDEELGDGGDLTQSLPTIEEPTKCSIIPSSLASPAHSMKPPVSKEPVALFPRPSLARKAERAPSVESPAPKRAKPIPSFSSFELSFDEEELFNSLPRPGAKGESESRTMGTQETQTQEGTDKTEETQEETRGQTEDEARYETVTTADNDVPVSSLPFSSSILRAVDQSIDAVKAEDANYDDLEFSQSELLGVLSQVGDGSVLEQALETEGEIQVGKGEPPDQLEDSDFDFLDHISAEESADESEKEDPAVERLAKEESSGRSVTPPIRPEDQLSTTPIKRTSKLPYAIDDPRFISHFYEKSRLHHLSTWKARLQAKFELSSKNKQVPPPISGGDRIIMHLDFDSFFVAVSTLDRPDLTRKPVAVGSGGSRNADIASCNYEARKYGVKNGMWMSRALKLCPDLQTVDYNFPKYEEVSEAFYTILRESQLDYIRPVSVDEALVDATTLIEANATECSLSEAAETVAKAIATKVRATTGCNISVGCSRNILLAKLALREAKPNGVHVMFDQKAISQLLDKTKISEIPGIGRSIAGQIREKLHVSIAGKLARLKDVIPNMSALLGPKRGPQIVDFCLGKDDSQVAVQDERKSISVEISYGVRFENKKQFDGFVFNMSAELASRMEEISVEGSQLTCKLYVRKNEHETPKYMGHGQCDIYNKSVSLGCSVSSTSEINLAARGQFAAMGYDPVLVRGVGIQITKLTRDKGKGKQSMLDFNRGRTTRPDLCAPIMPPAGTQFDIPADIDPEVLPFLPASLRKQIETRMGITGGSRGALDPPKTPTKKNQPEMGSFFSPSPSKSVYATPGLSQSSPIRAPSISPSPRRAKSVSPRKRPGKPAAKTQIKRQKTNVRISHLLPDVQVCSEEMAALQNELAILKAALGEGTPVELVTRMMPLVNSQTDMNIFMELSSSIQQEVIMDYRNEIQRKIASISRQLEDLKEKERIERSREGSNLRTISLGTVTRNRPDTQELLSRLSQWVKSSYDGPHEDDVTHMIRRLRHYRNEGYHEVVNASVRWLSKLSAKSPDWSGVVRDIIVGLQEG</sequence>
<evidence type="ECO:0000256" key="14">
    <source>
        <dbReference type="PIRNR" id="PIRNR036573"/>
    </source>
</evidence>
<dbReference type="InterPro" id="IPR036420">
    <property type="entry name" value="BRCT_dom_sf"/>
</dbReference>
<evidence type="ECO:0000256" key="10">
    <source>
        <dbReference type="ARBA" id="ARBA00023125"/>
    </source>
</evidence>
<dbReference type="InterPro" id="IPR043502">
    <property type="entry name" value="DNA/RNA_pol_sf"/>
</dbReference>
<feature type="binding site" evidence="15">
    <location>
        <position position="523"/>
    </location>
    <ligand>
        <name>Mg(2+)</name>
        <dbReference type="ChEBI" id="CHEBI:18420"/>
        <label>1</label>
    </ligand>
</feature>
<proteinExistence type="inferred from homology"/>
<dbReference type="GO" id="GO:0017125">
    <property type="term" value="F:deoxycytidyl transferase activity"/>
    <property type="evidence" value="ECO:0007669"/>
    <property type="project" value="TreeGrafter"/>
</dbReference>
<accession>A0A371C8V1</accession>
<feature type="compositionally biased region" description="Low complexity" evidence="16">
    <location>
        <begin position="988"/>
        <end position="1000"/>
    </location>
</feature>
<dbReference type="AlphaFoldDB" id="A0A371C8V1"/>
<evidence type="ECO:0000256" key="15">
    <source>
        <dbReference type="PIRSR" id="PIRSR036573-2"/>
    </source>
</evidence>
<evidence type="ECO:0000256" key="8">
    <source>
        <dbReference type="ARBA" id="ARBA00022763"/>
    </source>
</evidence>
<evidence type="ECO:0000259" key="17">
    <source>
        <dbReference type="PROSITE" id="PS50172"/>
    </source>
</evidence>
<dbReference type="Pfam" id="PF16589">
    <property type="entry name" value="BRCT_2"/>
    <property type="match status" value="1"/>
</dbReference>
<evidence type="ECO:0000256" key="6">
    <source>
        <dbReference type="ARBA" id="ARBA00022695"/>
    </source>
</evidence>
<dbReference type="InterPro" id="IPR001126">
    <property type="entry name" value="UmuC"/>
</dbReference>
<evidence type="ECO:0000256" key="13">
    <source>
        <dbReference type="ARBA" id="ARBA00058985"/>
    </source>
</evidence>
<comment type="subcellular location">
    <subcellularLocation>
        <location evidence="1 14">Nucleus</location>
    </subcellularLocation>
</comment>
<evidence type="ECO:0000256" key="9">
    <source>
        <dbReference type="ARBA" id="ARBA00022842"/>
    </source>
</evidence>
<dbReference type="VEuPathDB" id="FungiDB:YALI1_F12757g"/>
<dbReference type="InterPro" id="IPR012112">
    <property type="entry name" value="REV1"/>
</dbReference>
<keyword evidence="10 14" id="KW-0238">DNA-binding</keyword>
<evidence type="ECO:0000256" key="1">
    <source>
        <dbReference type="ARBA" id="ARBA00004123"/>
    </source>
</evidence>
<dbReference type="Gene3D" id="3.30.70.270">
    <property type="match status" value="1"/>
</dbReference>
<dbReference type="FunFam" id="3.40.50.10190:FF:000011">
    <property type="entry name" value="DNA repair protein REV1"/>
    <property type="match status" value="1"/>
</dbReference>
<dbReference type="GO" id="GO:0003684">
    <property type="term" value="F:damaged DNA binding"/>
    <property type="evidence" value="ECO:0007669"/>
    <property type="project" value="UniProtKB-UniRule"/>
</dbReference>
<keyword evidence="5 14" id="KW-0808">Transferase</keyword>
<evidence type="ECO:0000256" key="7">
    <source>
        <dbReference type="ARBA" id="ARBA00022723"/>
    </source>
</evidence>
<keyword evidence="9 15" id="KW-0460">Magnesium</keyword>
<feature type="compositionally biased region" description="Basic and acidic residues" evidence="16">
    <location>
        <begin position="301"/>
        <end position="322"/>
    </location>
</feature>
<feature type="compositionally biased region" description="Basic residues" evidence="16">
    <location>
        <begin position="1001"/>
        <end position="1013"/>
    </location>
</feature>
<organism evidence="19 20">
    <name type="scientific">Yarrowia lipolytica</name>
    <name type="common">Candida lipolytica</name>
    <dbReference type="NCBI Taxonomy" id="4952"/>
    <lineage>
        <taxon>Eukaryota</taxon>
        <taxon>Fungi</taxon>
        <taxon>Dikarya</taxon>
        <taxon>Ascomycota</taxon>
        <taxon>Saccharomycotina</taxon>
        <taxon>Dipodascomycetes</taxon>
        <taxon>Dipodascales</taxon>
        <taxon>Dipodascales incertae sedis</taxon>
        <taxon>Yarrowia</taxon>
    </lineage>
</organism>
<dbReference type="Gene3D" id="3.40.1170.60">
    <property type="match status" value="1"/>
</dbReference>
<dbReference type="PANTHER" id="PTHR45990:SF1">
    <property type="entry name" value="DNA REPAIR PROTEIN REV1"/>
    <property type="match status" value="1"/>
</dbReference>
<dbReference type="InterPro" id="IPR017961">
    <property type="entry name" value="DNA_pol_Y-fam_little_finger"/>
</dbReference>
<dbReference type="SUPFAM" id="SSF100879">
    <property type="entry name" value="Lesion bypass DNA polymerase (Y-family), little finger domain"/>
    <property type="match status" value="1"/>
</dbReference>
<evidence type="ECO:0000256" key="5">
    <source>
        <dbReference type="ARBA" id="ARBA00022679"/>
    </source>
</evidence>
<dbReference type="InterPro" id="IPR036775">
    <property type="entry name" value="DNA_pol_Y-fam_lit_finger_sf"/>
</dbReference>
<feature type="region of interest" description="Disordered" evidence="16">
    <location>
        <begin position="945"/>
        <end position="1024"/>
    </location>
</feature>
<comment type="cofactor">
    <cofactor evidence="15">
        <name>Mg(2+)</name>
        <dbReference type="ChEBI" id="CHEBI:18420"/>
    </cofactor>
    <text evidence="15">Binds 2 magnesium ions.</text>
</comment>
<feature type="compositionally biased region" description="Basic and acidic residues" evidence="16">
    <location>
        <begin position="428"/>
        <end position="441"/>
    </location>
</feature>
<feature type="binding site" evidence="15">
    <location>
        <position position="620"/>
    </location>
    <ligand>
        <name>Mg(2+)</name>
        <dbReference type="ChEBI" id="CHEBI:18420"/>
        <label>1</label>
    </ligand>
</feature>
<evidence type="ECO:0000256" key="3">
    <source>
        <dbReference type="ARBA" id="ARBA00020399"/>
    </source>
</evidence>
<dbReference type="SUPFAM" id="SSF56672">
    <property type="entry name" value="DNA/RNA polymerases"/>
    <property type="match status" value="1"/>
</dbReference>
<dbReference type="InterPro" id="IPR043128">
    <property type="entry name" value="Rev_trsase/Diguanyl_cyclase"/>
</dbReference>
<dbReference type="VEuPathDB" id="FungiDB:YALI0_F09141g"/>
<feature type="region of interest" description="Disordered" evidence="16">
    <location>
        <begin position="236"/>
        <end position="259"/>
    </location>
</feature>
<dbReference type="PROSITE" id="PS50172">
    <property type="entry name" value="BRCT"/>
    <property type="match status" value="1"/>
</dbReference>
<dbReference type="GO" id="GO:0003887">
    <property type="term" value="F:DNA-directed DNA polymerase activity"/>
    <property type="evidence" value="ECO:0007669"/>
    <property type="project" value="TreeGrafter"/>
</dbReference>
<feature type="region of interest" description="Disordered" evidence="16">
    <location>
        <begin position="1"/>
        <end position="23"/>
    </location>
</feature>
<dbReference type="GO" id="GO:0042276">
    <property type="term" value="P:error-prone translesion synthesis"/>
    <property type="evidence" value="ECO:0007669"/>
    <property type="project" value="InterPro"/>
</dbReference>
<dbReference type="EMBL" id="KZ857332">
    <property type="protein sequence ID" value="RDW26728.1"/>
    <property type="molecule type" value="Genomic_DNA"/>
</dbReference>
<keyword evidence="12 14" id="KW-0539">Nucleus</keyword>
<evidence type="ECO:0000313" key="19">
    <source>
        <dbReference type="EMBL" id="RDW26728.1"/>
    </source>
</evidence>
<dbReference type="EC" id="2.7.7.-" evidence="14"/>
<feature type="domain" description="BRCT" evidence="17">
    <location>
        <begin position="67"/>
        <end position="157"/>
    </location>
</feature>
<dbReference type="Pfam" id="PF11799">
    <property type="entry name" value="IMS_C"/>
    <property type="match status" value="1"/>
</dbReference>
<evidence type="ECO:0000259" key="18">
    <source>
        <dbReference type="PROSITE" id="PS50173"/>
    </source>
</evidence>
<dbReference type="Pfam" id="PF00817">
    <property type="entry name" value="IMS"/>
    <property type="match status" value="1"/>
</dbReference>
<dbReference type="Gene3D" id="6.10.250.1490">
    <property type="match status" value="1"/>
</dbReference>
<dbReference type="SMART" id="SM00292">
    <property type="entry name" value="BRCT"/>
    <property type="match status" value="1"/>
</dbReference>
<dbReference type="Gene3D" id="3.40.50.10190">
    <property type="entry name" value="BRCT domain"/>
    <property type="match status" value="1"/>
</dbReference>
<evidence type="ECO:0000256" key="16">
    <source>
        <dbReference type="SAM" id="MobiDB-lite"/>
    </source>
</evidence>
<dbReference type="GO" id="GO:0046872">
    <property type="term" value="F:metal ion binding"/>
    <property type="evidence" value="ECO:0007669"/>
    <property type="project" value="UniProtKB-KW"/>
</dbReference>
<comment type="similarity">
    <text evidence="2 14">Belongs to the DNA polymerase type-Y family.</text>
</comment>
<dbReference type="Gene3D" id="1.10.150.20">
    <property type="entry name" value="5' to 3' exonuclease, C-terminal subdomain"/>
    <property type="match status" value="1"/>
</dbReference>
<dbReference type="Proteomes" id="UP000256601">
    <property type="component" value="Unassembled WGS sequence"/>
</dbReference>
<evidence type="ECO:0000256" key="11">
    <source>
        <dbReference type="ARBA" id="ARBA00023204"/>
    </source>
</evidence>
<keyword evidence="6 14" id="KW-0548">Nucleotidyltransferase</keyword>
<keyword evidence="8 14" id="KW-0227">DNA damage</keyword>
<feature type="domain" description="UmuC" evidence="18">
    <location>
        <begin position="519"/>
        <end position="709"/>
    </location>
</feature>
<reference evidence="19 20" key="1">
    <citation type="submission" date="2018-07" db="EMBL/GenBank/DDBJ databases">
        <title>Draft Genome Assemblies for Five Robust Yarrowia lipolytica Strains Exhibiting High Lipid Production and Pentose Sugar Utilization and Sugar Alcohol Secretion from Undetoxified Lignocellulosic Biomass Hydrolysates.</title>
        <authorList>
            <consortium name="DOE Joint Genome Institute"/>
            <person name="Walker C."/>
            <person name="Ryu S."/>
            <person name="Na H."/>
            <person name="Zane M."/>
            <person name="LaButti K."/>
            <person name="Lipzen A."/>
            <person name="Haridas S."/>
            <person name="Barry K."/>
            <person name="Grigoriev I.V."/>
            <person name="Quarterman J."/>
            <person name="Slininger P."/>
            <person name="Dien B."/>
            <person name="Trinh C.T."/>
        </authorList>
    </citation>
    <scope>NUCLEOTIDE SEQUENCE [LARGE SCALE GENOMIC DNA]</scope>
    <source>
        <strain evidence="19 20">YB392</strain>
    </source>
</reference>
<dbReference type="PANTHER" id="PTHR45990">
    <property type="entry name" value="DNA REPAIR PROTEIN REV1"/>
    <property type="match status" value="1"/>
</dbReference>
<gene>
    <name evidence="19" type="ORF">B0I71DRAFT_130353</name>
</gene>
<evidence type="ECO:0000313" key="20">
    <source>
        <dbReference type="Proteomes" id="UP000256601"/>
    </source>
</evidence>
<comment type="function">
    <text evidence="13">Deoxycytidyl transferase involved in DNA repair. Transfers a dCMP residue from dCTP to the 3'-end of a DNA primer in a template-dependent reaction. May assist in the first step in the bypass of abasic lesions by the insertion of a nucleotide opposite the lesion. Required for normal induction of mutations by physical and chemical agents. Involved in mitochondrial DNA mutagenesis.</text>
</comment>
<feature type="compositionally biased region" description="Polar residues" evidence="16">
    <location>
        <begin position="971"/>
        <end position="987"/>
    </location>
</feature>
<dbReference type="InterPro" id="IPR001357">
    <property type="entry name" value="BRCT_dom"/>
</dbReference>
<dbReference type="SUPFAM" id="SSF52113">
    <property type="entry name" value="BRCT domain"/>
    <property type="match status" value="1"/>
</dbReference>
<dbReference type="Gene3D" id="3.30.1490.100">
    <property type="entry name" value="DNA polymerase, Y-family, little finger domain"/>
    <property type="match status" value="1"/>
</dbReference>
<dbReference type="FunFam" id="3.30.1490.100:FF:000001">
    <property type="entry name" value="DNA repair protein REV1"/>
    <property type="match status" value="1"/>
</dbReference>
<keyword evidence="4 14" id="KW-0237">DNA synthesis</keyword>
<evidence type="ECO:0000256" key="2">
    <source>
        <dbReference type="ARBA" id="ARBA00010945"/>
    </source>
</evidence>
<dbReference type="GO" id="GO:0070987">
    <property type="term" value="P:error-free translesion synthesis"/>
    <property type="evidence" value="ECO:0007669"/>
    <property type="project" value="UniProtKB-ARBA"/>
</dbReference>
<keyword evidence="7 15" id="KW-0479">Metal-binding</keyword>
<name>A0A371C8V1_YARLL</name>
<protein>
    <recommendedName>
        <fullName evidence="3 14">DNA repair protein REV1</fullName>
        <ecNumber evidence="14">2.7.7.-</ecNumber>
    </recommendedName>
</protein>
<dbReference type="CDD" id="cd17719">
    <property type="entry name" value="BRCT_Rev1"/>
    <property type="match status" value="1"/>
</dbReference>
<dbReference type="PROSITE" id="PS50173">
    <property type="entry name" value="UMUC"/>
    <property type="match status" value="1"/>
</dbReference>
<feature type="region of interest" description="Disordered" evidence="16">
    <location>
        <begin position="277"/>
        <end position="336"/>
    </location>
</feature>
<feature type="region of interest" description="Disordered" evidence="16">
    <location>
        <begin position="419"/>
        <end position="455"/>
    </location>
</feature>
<dbReference type="PIRSF" id="PIRSF036573">
    <property type="entry name" value="REV1"/>
    <property type="match status" value="1"/>
</dbReference>
<feature type="binding site" evidence="15">
    <location>
        <position position="619"/>
    </location>
    <ligand>
        <name>Mg(2+)</name>
        <dbReference type="ChEBI" id="CHEBI:18420"/>
        <label>1</label>
    </ligand>
</feature>
<evidence type="ECO:0000256" key="4">
    <source>
        <dbReference type="ARBA" id="ARBA00022634"/>
    </source>
</evidence>
<evidence type="ECO:0000256" key="12">
    <source>
        <dbReference type="ARBA" id="ARBA00023242"/>
    </source>
</evidence>
<dbReference type="CDD" id="cd01701">
    <property type="entry name" value="PolY_Rev1"/>
    <property type="match status" value="1"/>
</dbReference>
<dbReference type="GO" id="GO:0006281">
    <property type="term" value="P:DNA repair"/>
    <property type="evidence" value="ECO:0007669"/>
    <property type="project" value="UniProtKB-KW"/>
</dbReference>
<dbReference type="GO" id="GO:0005634">
    <property type="term" value="C:nucleus"/>
    <property type="evidence" value="ECO:0007669"/>
    <property type="project" value="UniProtKB-SubCell"/>
</dbReference>